<dbReference type="AlphaFoldDB" id="A0A1I6M3K4"/>
<dbReference type="Proteomes" id="UP000198824">
    <property type="component" value="Unassembled WGS sequence"/>
</dbReference>
<dbReference type="EMBL" id="FOZG01000003">
    <property type="protein sequence ID" value="SFS10112.1"/>
    <property type="molecule type" value="Genomic_DNA"/>
</dbReference>
<organism evidence="1 2">
    <name type="scientific">Sphingomonas jatrophae</name>
    <dbReference type="NCBI Taxonomy" id="1166337"/>
    <lineage>
        <taxon>Bacteria</taxon>
        <taxon>Pseudomonadati</taxon>
        <taxon>Pseudomonadota</taxon>
        <taxon>Alphaproteobacteria</taxon>
        <taxon>Sphingomonadales</taxon>
        <taxon>Sphingomonadaceae</taxon>
        <taxon>Sphingomonas</taxon>
    </lineage>
</organism>
<evidence type="ECO:0000313" key="1">
    <source>
        <dbReference type="EMBL" id="SFS10112.1"/>
    </source>
</evidence>
<keyword evidence="2" id="KW-1185">Reference proteome</keyword>
<sequence length="98" mass="10931">MAELWTDAELQACVEAYAKLLREQPNAASVPKKDMLDRLQTGPLKSRTKGSIEYRMANISAVMEEHGREWLRGYVPARNVGPTNSSKIAKMLKAEGLI</sequence>
<gene>
    <name evidence="1" type="ORF">SAMN05192580_3371</name>
</gene>
<protein>
    <submittedName>
        <fullName evidence="1">5-methylcytosine-specific restriction enzyme A</fullName>
    </submittedName>
</protein>
<accession>A0A1I6M3K4</accession>
<evidence type="ECO:0000313" key="2">
    <source>
        <dbReference type="Proteomes" id="UP000198824"/>
    </source>
</evidence>
<reference evidence="1 2" key="1">
    <citation type="submission" date="2016-10" db="EMBL/GenBank/DDBJ databases">
        <authorList>
            <person name="de Groot N.N."/>
        </authorList>
    </citation>
    <scope>NUCLEOTIDE SEQUENCE [LARGE SCALE GENOMIC DNA]</scope>
    <source>
        <strain evidence="1 2">S5-249</strain>
    </source>
</reference>
<dbReference type="STRING" id="1166337.SAMN05192580_3371"/>
<dbReference type="RefSeq" id="WP_093316246.1">
    <property type="nucleotide sequence ID" value="NZ_FOZG01000003.1"/>
</dbReference>
<name>A0A1I6M3K4_9SPHN</name>
<proteinExistence type="predicted"/>
<dbReference type="OrthoDB" id="9788621at2"/>